<evidence type="ECO:0000313" key="1">
    <source>
        <dbReference type="EMBL" id="KAF9669293.1"/>
    </source>
</evidence>
<organism evidence="1 2">
    <name type="scientific">Salix dunnii</name>
    <dbReference type="NCBI Taxonomy" id="1413687"/>
    <lineage>
        <taxon>Eukaryota</taxon>
        <taxon>Viridiplantae</taxon>
        <taxon>Streptophyta</taxon>
        <taxon>Embryophyta</taxon>
        <taxon>Tracheophyta</taxon>
        <taxon>Spermatophyta</taxon>
        <taxon>Magnoliopsida</taxon>
        <taxon>eudicotyledons</taxon>
        <taxon>Gunneridae</taxon>
        <taxon>Pentapetalae</taxon>
        <taxon>rosids</taxon>
        <taxon>fabids</taxon>
        <taxon>Malpighiales</taxon>
        <taxon>Salicaceae</taxon>
        <taxon>Saliceae</taxon>
        <taxon>Salix</taxon>
    </lineage>
</organism>
<evidence type="ECO:0000313" key="2">
    <source>
        <dbReference type="Proteomes" id="UP000657918"/>
    </source>
</evidence>
<accession>A0A835MTR4</accession>
<dbReference type="PANTHER" id="PTHR35985:SF1">
    <property type="entry name" value="OS07G0675200 PROTEIN"/>
    <property type="match status" value="1"/>
</dbReference>
<sequence length="249" mass="28376">MILSRLAATATRSYRSLSLANNLARIRGFAAEPTGRPHDPEVCADREHETQHAVPTGKPEEMAGKYLTETAKRQMGEEFRLSKETEPLAPLRPPHVPTTRLENAGVHNPAEPIVQQRRKKPITRATDGTACEEIYNEPGDVIGWLPEQLDTAEQALERARRIWMENATRGDPDTPHGRIRRYTVIVSSAVTLPDTVVLKKSFLDFWLWINYSRRYDLQQTRMHLSTMYRVIKATAGMEYYNMADVSCMK</sequence>
<dbReference type="PANTHER" id="PTHR35985">
    <property type="entry name" value="OS07G0675200 PROTEIN"/>
    <property type="match status" value="1"/>
</dbReference>
<dbReference type="EMBL" id="JADGMS010000014">
    <property type="protein sequence ID" value="KAF9669293.1"/>
    <property type="molecule type" value="Genomic_DNA"/>
</dbReference>
<gene>
    <name evidence="1" type="ORF">SADUNF_Sadunf14G0092600</name>
</gene>
<name>A0A835MTR4_9ROSI</name>
<dbReference type="OrthoDB" id="779250at2759"/>
<keyword evidence="2" id="KW-1185">Reference proteome</keyword>
<reference evidence="1 2" key="1">
    <citation type="submission" date="2020-10" db="EMBL/GenBank/DDBJ databases">
        <title>Plant Genome Project.</title>
        <authorList>
            <person name="Zhang R.-G."/>
        </authorList>
    </citation>
    <scope>NUCLEOTIDE SEQUENCE [LARGE SCALE GENOMIC DNA]</scope>
    <source>
        <strain evidence="1">FAFU-HL-1</strain>
        <tissue evidence="1">Leaf</tissue>
    </source>
</reference>
<protein>
    <submittedName>
        <fullName evidence="1">Uncharacterized protein</fullName>
    </submittedName>
</protein>
<proteinExistence type="predicted"/>
<comment type="caution">
    <text evidence="1">The sequence shown here is derived from an EMBL/GenBank/DDBJ whole genome shotgun (WGS) entry which is preliminary data.</text>
</comment>
<dbReference type="Proteomes" id="UP000657918">
    <property type="component" value="Unassembled WGS sequence"/>
</dbReference>
<dbReference type="AlphaFoldDB" id="A0A835MTR4"/>